<gene>
    <name evidence="1" type="ORF">MML48_7g00008011</name>
</gene>
<name>A0ACB9SUS0_HOLOL</name>
<dbReference type="EMBL" id="CM043021">
    <property type="protein sequence ID" value="KAI4457877.1"/>
    <property type="molecule type" value="Genomic_DNA"/>
</dbReference>
<sequence length="291" mass="33798">MKQFITYGFKFWCLTTSEGYTLKFEPYSGAGDKQTGKPLGSSVTEKFFLNYLPGDSFVFLDNFFNSLPLLETLKKNNIKCIGTIRADRVERAPLNDLKKESRGSYHAIQDKDSSITLIRWNNNQVTIATNYLDENICGTKGQCKWWSKKEESFIHVPQPILIDLYNQGMGGVDLFDKMRGLYRIHNIIFVGEIKKLAPKENGMDNMLTDGMEQKGNELRNKNQKEKSEYMLMATWNVRRTYYEGTLKNLEEEARKYRIASDGTAVNQIDHVMVEEKFKNVIKDVRVYRGWR</sequence>
<comment type="caution">
    <text evidence="1">The sequence shown here is derived from an EMBL/GenBank/DDBJ whole genome shotgun (WGS) entry which is preliminary data.</text>
</comment>
<reference evidence="1" key="1">
    <citation type="submission" date="2022-04" db="EMBL/GenBank/DDBJ databases">
        <title>Chromosome-scale genome assembly of Holotrichia oblita Faldermann.</title>
        <authorList>
            <person name="Rongchong L."/>
        </authorList>
    </citation>
    <scope>NUCLEOTIDE SEQUENCE</scope>
    <source>
        <strain evidence="1">81SQS9</strain>
    </source>
</reference>
<evidence type="ECO:0000313" key="1">
    <source>
        <dbReference type="EMBL" id="KAI4457877.1"/>
    </source>
</evidence>
<dbReference type="Proteomes" id="UP001056778">
    <property type="component" value="Chromosome 7"/>
</dbReference>
<accession>A0ACB9SUS0</accession>
<proteinExistence type="predicted"/>
<evidence type="ECO:0000313" key="2">
    <source>
        <dbReference type="Proteomes" id="UP001056778"/>
    </source>
</evidence>
<organism evidence="1 2">
    <name type="scientific">Holotrichia oblita</name>
    <name type="common">Chafer beetle</name>
    <dbReference type="NCBI Taxonomy" id="644536"/>
    <lineage>
        <taxon>Eukaryota</taxon>
        <taxon>Metazoa</taxon>
        <taxon>Ecdysozoa</taxon>
        <taxon>Arthropoda</taxon>
        <taxon>Hexapoda</taxon>
        <taxon>Insecta</taxon>
        <taxon>Pterygota</taxon>
        <taxon>Neoptera</taxon>
        <taxon>Endopterygota</taxon>
        <taxon>Coleoptera</taxon>
        <taxon>Polyphaga</taxon>
        <taxon>Scarabaeiformia</taxon>
        <taxon>Scarabaeidae</taxon>
        <taxon>Melolonthinae</taxon>
        <taxon>Holotrichia</taxon>
    </lineage>
</organism>
<protein>
    <submittedName>
        <fullName evidence="1">Transposase is4</fullName>
    </submittedName>
</protein>
<keyword evidence="2" id="KW-1185">Reference proteome</keyword>